<gene>
    <name evidence="1" type="ORF">JCM21142_134792</name>
</gene>
<name>W7Y508_9BACT</name>
<dbReference type="EMBL" id="BAMD01000230">
    <property type="protein sequence ID" value="GAF06025.1"/>
    <property type="molecule type" value="Genomic_DNA"/>
</dbReference>
<proteinExistence type="predicted"/>
<keyword evidence="2" id="KW-1185">Reference proteome</keyword>
<reference evidence="1 2" key="1">
    <citation type="journal article" date="2014" name="Genome Announc.">
        <title>Draft Genome Sequence of Cytophaga fermentans JCM 21142T, a Facultative Anaerobe Isolated from Marine Mud.</title>
        <authorList>
            <person name="Starns D."/>
            <person name="Oshima K."/>
            <person name="Suda W."/>
            <person name="Iino T."/>
            <person name="Yuki M."/>
            <person name="Inoue J."/>
            <person name="Kitamura K."/>
            <person name="Iida T."/>
            <person name="Darby A."/>
            <person name="Hattori M."/>
            <person name="Ohkuma M."/>
        </authorList>
    </citation>
    <scope>NUCLEOTIDE SEQUENCE [LARGE SCALE GENOMIC DNA]</scope>
    <source>
        <strain evidence="1 2">JCM 21142</strain>
    </source>
</reference>
<protein>
    <submittedName>
        <fullName evidence="1">Uncharacterized protein</fullName>
    </submittedName>
</protein>
<accession>W7Y508</accession>
<comment type="caution">
    <text evidence="1">The sequence shown here is derived from an EMBL/GenBank/DDBJ whole genome shotgun (WGS) entry which is preliminary data.</text>
</comment>
<evidence type="ECO:0000313" key="1">
    <source>
        <dbReference type="EMBL" id="GAF06025.1"/>
    </source>
</evidence>
<organism evidence="1 2">
    <name type="scientific">Saccharicrinis fermentans DSM 9555 = JCM 21142</name>
    <dbReference type="NCBI Taxonomy" id="869213"/>
    <lineage>
        <taxon>Bacteria</taxon>
        <taxon>Pseudomonadati</taxon>
        <taxon>Bacteroidota</taxon>
        <taxon>Bacteroidia</taxon>
        <taxon>Marinilabiliales</taxon>
        <taxon>Marinilabiliaceae</taxon>
        <taxon>Saccharicrinis</taxon>
    </lineage>
</organism>
<sequence length="129" mass="14946">MVRSYNTILSLMSNSSLVLTERWFSKASFTSYNLLEIRYSLSLVTFPMSVPVISHTDEFSFIHLLVLSSDAGYTARLIRCVFARFISWSLHPCFSRKPPNWSCSNAWWHIHSEPISRTSLFLMLLTSIF</sequence>
<dbReference type="Proteomes" id="UP000019402">
    <property type="component" value="Unassembled WGS sequence"/>
</dbReference>
<dbReference type="AlphaFoldDB" id="W7Y508"/>
<evidence type="ECO:0000313" key="2">
    <source>
        <dbReference type="Proteomes" id="UP000019402"/>
    </source>
</evidence>